<keyword evidence="2" id="KW-1133">Transmembrane helix</keyword>
<dbReference type="HOGENOM" id="CLU_820589_0_0_11"/>
<accession>R4Z6Q2</accession>
<dbReference type="RefSeq" id="WP_012230308.1">
    <property type="nucleotide sequence ID" value="NZ_HG422565.1"/>
</dbReference>
<evidence type="ECO:0000313" key="3">
    <source>
        <dbReference type="EMBL" id="CCM65531.1"/>
    </source>
</evidence>
<dbReference type="Proteomes" id="UP000018291">
    <property type="component" value="Unassembled WGS sequence"/>
</dbReference>
<dbReference type="Gene3D" id="1.10.150.20">
    <property type="entry name" value="5' to 3' exonuclease, C-terminal subdomain"/>
    <property type="match status" value="1"/>
</dbReference>
<keyword evidence="4" id="KW-1185">Reference proteome</keyword>
<organism evidence="3 4">
    <name type="scientific">Candidatus Neomicrothrix parvicella RN1</name>
    <dbReference type="NCBI Taxonomy" id="1229780"/>
    <lineage>
        <taxon>Bacteria</taxon>
        <taxon>Bacillati</taxon>
        <taxon>Actinomycetota</taxon>
        <taxon>Acidimicrobiia</taxon>
        <taxon>Acidimicrobiales</taxon>
        <taxon>Microthrixaceae</taxon>
        <taxon>Candidatus Neomicrothrix</taxon>
    </lineage>
</organism>
<gene>
    <name evidence="3" type="ORF">BN381_80061</name>
</gene>
<dbReference type="EMBL" id="CANL01000078">
    <property type="protein sequence ID" value="CCM65531.1"/>
    <property type="molecule type" value="Genomic_DNA"/>
</dbReference>
<keyword evidence="2" id="KW-0812">Transmembrane</keyword>
<evidence type="ECO:0000256" key="2">
    <source>
        <dbReference type="SAM" id="Phobius"/>
    </source>
</evidence>
<feature type="compositionally biased region" description="Basic and acidic residues" evidence="1">
    <location>
        <begin position="231"/>
        <end position="246"/>
    </location>
</feature>
<comment type="caution">
    <text evidence="3">The sequence shown here is derived from an EMBL/GenBank/DDBJ whole genome shotgun (WGS) entry which is preliminary data.</text>
</comment>
<dbReference type="OrthoDB" id="3298812at2"/>
<feature type="region of interest" description="Disordered" evidence="1">
    <location>
        <begin position="165"/>
        <end position="275"/>
    </location>
</feature>
<reference evidence="3 4" key="1">
    <citation type="journal article" date="2013" name="ISME J.">
        <title>Metabolic model for the filamentous 'Candidatus Microthrix parvicella' based on genomic and metagenomic analyses.</title>
        <authorList>
            <person name="Jon McIlroy S."/>
            <person name="Kristiansen R."/>
            <person name="Albertsen M."/>
            <person name="Michael Karst S."/>
            <person name="Rossetti S."/>
            <person name="Lund Nielsen J."/>
            <person name="Tandoi V."/>
            <person name="James Seviour R."/>
            <person name="Nielsen P.H."/>
        </authorList>
    </citation>
    <scope>NUCLEOTIDE SEQUENCE [LARGE SCALE GENOMIC DNA]</scope>
    <source>
        <strain evidence="3 4">RN1</strain>
    </source>
</reference>
<keyword evidence="2" id="KW-0472">Membrane</keyword>
<evidence type="ECO:0000313" key="4">
    <source>
        <dbReference type="Proteomes" id="UP000018291"/>
    </source>
</evidence>
<name>R4Z6Q2_9ACTN</name>
<evidence type="ECO:0000256" key="1">
    <source>
        <dbReference type="SAM" id="MobiDB-lite"/>
    </source>
</evidence>
<dbReference type="AlphaFoldDB" id="R4Z6Q2"/>
<protein>
    <submittedName>
        <fullName evidence="3">Uncharacterized protein</fullName>
    </submittedName>
</protein>
<dbReference type="STRING" id="1229780.BN381_80061"/>
<proteinExistence type="predicted"/>
<sequence length="338" mass="35867">MGSLGSIVIPLVVAAVIGFVAGWFFARTGERTESAEPDLVSVGRLSGSDESTGALSDAESATFDRRLAQLEADYSQRSDTFVKREAELTAAGRKLVEQLRHRERELGVLREQHEALDAEAVPVEAVDSEPVDVEPADVAEVAAGSESVPPPVLAISVEPSQIRSRRRSVIDPATGLPLGAEPTVSESTANVDDPQMIGSSPTGESDFQHGGVAKPDPQPPRLSVRMVGPRVRQDDPQIIDLRERRQARQAQKGSDPQRPMAPAGGGGPLKVPLDSPDDLTKLVGIGPKIAGELTDAGISSFARLARLDPAGPLPSSLEGLRGRMRRNGWVQQAQALAE</sequence>
<feature type="transmembrane region" description="Helical" evidence="2">
    <location>
        <begin position="6"/>
        <end position="26"/>
    </location>
</feature>